<dbReference type="InterPro" id="IPR003646">
    <property type="entry name" value="SH3-like_bac-type"/>
</dbReference>
<dbReference type="OrthoDB" id="9810773at2"/>
<evidence type="ECO:0000259" key="2">
    <source>
        <dbReference type="SMART" id="SM00287"/>
    </source>
</evidence>
<dbReference type="AlphaFoldDB" id="A0A6I4SP30"/>
<comment type="caution">
    <text evidence="3">The sequence shown here is derived from an EMBL/GenBank/DDBJ whole genome shotgun (WGS) entry which is preliminary data.</text>
</comment>
<name>A0A6I4SP30_9SPHN</name>
<keyword evidence="1" id="KW-0732">Signal</keyword>
<dbReference type="Proteomes" id="UP000468943">
    <property type="component" value="Unassembled WGS sequence"/>
</dbReference>
<proteinExistence type="predicted"/>
<evidence type="ECO:0000256" key="1">
    <source>
        <dbReference type="SAM" id="SignalP"/>
    </source>
</evidence>
<dbReference type="EMBL" id="WTYS01000001">
    <property type="protein sequence ID" value="MXO56890.1"/>
    <property type="molecule type" value="Genomic_DNA"/>
</dbReference>
<feature type="chain" id="PRO_5026236938" description="SH3b domain-containing protein" evidence="1">
    <location>
        <begin position="23"/>
        <end position="156"/>
    </location>
</feature>
<accession>A0A6I4SP30</accession>
<gene>
    <name evidence="3" type="ORF">GRI36_08335</name>
</gene>
<feature type="signal peptide" evidence="1">
    <location>
        <begin position="1"/>
        <end position="22"/>
    </location>
</feature>
<dbReference type="Pfam" id="PF06347">
    <property type="entry name" value="SH3_4"/>
    <property type="match status" value="2"/>
</dbReference>
<dbReference type="Gene3D" id="2.30.30.40">
    <property type="entry name" value="SH3 Domains"/>
    <property type="match status" value="1"/>
</dbReference>
<reference evidence="3 4" key="1">
    <citation type="submission" date="2019-12" db="EMBL/GenBank/DDBJ databases">
        <title>Genomic-based taxomic classification of the family Erythrobacteraceae.</title>
        <authorList>
            <person name="Xu L."/>
        </authorList>
    </citation>
    <scope>NUCLEOTIDE SEQUENCE [LARGE SCALE GENOMIC DNA]</scope>
    <source>
        <strain evidence="3 4">JCM 17802</strain>
    </source>
</reference>
<dbReference type="SMART" id="SM00287">
    <property type="entry name" value="SH3b"/>
    <property type="match status" value="2"/>
</dbReference>
<protein>
    <recommendedName>
        <fullName evidence="2">SH3b domain-containing protein</fullName>
    </recommendedName>
</protein>
<feature type="domain" description="SH3b" evidence="2">
    <location>
        <begin position="28"/>
        <end position="91"/>
    </location>
</feature>
<sequence>MRFRILFCLSLLFVLLQPPLHAQDRDVPYWASIKTNELNMRVGPSRDYKVSWVYRREQLPLKVLRVVDGWRLVQDSEGTQGWVSSSLLSPRLTALVVGEGLAPMRDAANANGGLKWNLEPGVVGYLGGCSDGWCELDVKGYRGWVSQSRLWGAGEP</sequence>
<evidence type="ECO:0000313" key="3">
    <source>
        <dbReference type="EMBL" id="MXO56890.1"/>
    </source>
</evidence>
<keyword evidence="4" id="KW-1185">Reference proteome</keyword>
<dbReference type="InterPro" id="IPR010466">
    <property type="entry name" value="DUF1058"/>
</dbReference>
<evidence type="ECO:0000313" key="4">
    <source>
        <dbReference type="Proteomes" id="UP000468943"/>
    </source>
</evidence>
<feature type="domain" description="SH3b" evidence="2">
    <location>
        <begin position="93"/>
        <end position="154"/>
    </location>
</feature>
<organism evidence="3 4">
    <name type="scientific">Pontixanthobacter gangjinensis</name>
    <dbReference type="NCBI Taxonomy" id="1028742"/>
    <lineage>
        <taxon>Bacteria</taxon>
        <taxon>Pseudomonadati</taxon>
        <taxon>Pseudomonadota</taxon>
        <taxon>Alphaproteobacteria</taxon>
        <taxon>Sphingomonadales</taxon>
        <taxon>Erythrobacteraceae</taxon>
        <taxon>Pontixanthobacter</taxon>
    </lineage>
</organism>